<comment type="caution">
    <text evidence="3">The sequence shown here is derived from an EMBL/GenBank/DDBJ whole genome shotgun (WGS) entry which is preliminary data.</text>
</comment>
<evidence type="ECO:0000313" key="3">
    <source>
        <dbReference type="EMBL" id="OBI46101.1"/>
    </source>
</evidence>
<dbReference type="Proteomes" id="UP000093592">
    <property type="component" value="Unassembled WGS sequence"/>
</dbReference>
<protein>
    <recommendedName>
        <fullName evidence="2">DUF732 domain-containing protein</fullName>
    </recommendedName>
</protein>
<proteinExistence type="predicted"/>
<dbReference type="EMBL" id="LZKJ01000115">
    <property type="protein sequence ID" value="OBI46101.1"/>
    <property type="molecule type" value="Genomic_DNA"/>
</dbReference>
<keyword evidence="1" id="KW-0732">Signal</keyword>
<evidence type="ECO:0000259" key="2">
    <source>
        <dbReference type="Pfam" id="PF05305"/>
    </source>
</evidence>
<dbReference type="Pfam" id="PF05305">
    <property type="entry name" value="DUF732"/>
    <property type="match status" value="1"/>
</dbReference>
<evidence type="ECO:0000313" key="4">
    <source>
        <dbReference type="Proteomes" id="UP000093592"/>
    </source>
</evidence>
<feature type="chain" id="PRO_5008318827" description="DUF732 domain-containing protein" evidence="1">
    <location>
        <begin position="18"/>
        <end position="104"/>
    </location>
</feature>
<feature type="signal peptide" evidence="1">
    <location>
        <begin position="1"/>
        <end position="17"/>
    </location>
</feature>
<organism evidence="3 4">
    <name type="scientific">Mycobacterium kyorinense</name>
    <dbReference type="NCBI Taxonomy" id="487514"/>
    <lineage>
        <taxon>Bacteria</taxon>
        <taxon>Bacillati</taxon>
        <taxon>Actinomycetota</taxon>
        <taxon>Actinomycetes</taxon>
        <taxon>Mycobacteriales</taxon>
        <taxon>Mycobacteriaceae</taxon>
        <taxon>Mycobacterium</taxon>
    </lineage>
</organism>
<feature type="domain" description="DUF732" evidence="2">
    <location>
        <begin position="23"/>
        <end position="93"/>
    </location>
</feature>
<accession>A0A1A2ZAG5</accession>
<dbReference type="InterPro" id="IPR007969">
    <property type="entry name" value="DUF732"/>
</dbReference>
<reference evidence="4" key="1">
    <citation type="submission" date="2016-06" db="EMBL/GenBank/DDBJ databases">
        <authorList>
            <person name="Sutton G."/>
            <person name="Brinkac L."/>
            <person name="Sanka R."/>
            <person name="Adams M."/>
            <person name="Lau E."/>
            <person name="Sam S."/>
            <person name="Sreng N."/>
            <person name="Him V."/>
            <person name="Kerleguer A."/>
            <person name="Cheng S."/>
        </authorList>
    </citation>
    <scope>NUCLEOTIDE SEQUENCE [LARGE SCALE GENOMIC DNA]</scope>
    <source>
        <strain evidence="4">E861</strain>
    </source>
</reference>
<sequence length="104" mass="10462">MLAGVAAMICVAVPANADPAGVDAEFVSALNKAGITYGSPEQAVAAGRQVCTLMNSGQQDIDIVRKVAEQNPGFTISGAAKFAAIAASAYCPEYVVGSPSQDAN</sequence>
<dbReference type="AlphaFoldDB" id="A0A1A2ZAG5"/>
<gene>
    <name evidence="3" type="ORF">A5707_22135</name>
</gene>
<name>A0A1A2ZAG5_9MYCO</name>
<evidence type="ECO:0000256" key="1">
    <source>
        <dbReference type="SAM" id="SignalP"/>
    </source>
</evidence>
<dbReference type="OrthoDB" id="4736847at2"/>